<evidence type="ECO:0000259" key="7">
    <source>
        <dbReference type="PROSITE" id="PS51755"/>
    </source>
</evidence>
<dbReference type="InterPro" id="IPR011006">
    <property type="entry name" value="CheY-like_superfamily"/>
</dbReference>
<evidence type="ECO:0000313" key="9">
    <source>
        <dbReference type="Proteomes" id="UP001595722"/>
    </source>
</evidence>
<evidence type="ECO:0000313" key="8">
    <source>
        <dbReference type="EMBL" id="MFC3680963.1"/>
    </source>
</evidence>
<dbReference type="SMART" id="SM00448">
    <property type="entry name" value="REC"/>
    <property type="match status" value="1"/>
</dbReference>
<evidence type="ECO:0000256" key="2">
    <source>
        <dbReference type="ARBA" id="ARBA00023012"/>
    </source>
</evidence>
<evidence type="ECO:0000256" key="5">
    <source>
        <dbReference type="PROSITE-ProRule" id="PRU01091"/>
    </source>
</evidence>
<gene>
    <name evidence="8" type="ORF">ACFOMG_12725</name>
</gene>
<dbReference type="SMART" id="SM00862">
    <property type="entry name" value="Trans_reg_C"/>
    <property type="match status" value="1"/>
</dbReference>
<comment type="caution">
    <text evidence="8">The sequence shown here is derived from an EMBL/GenBank/DDBJ whole genome shotgun (WGS) entry which is preliminary data.</text>
</comment>
<dbReference type="Gene3D" id="3.40.50.2300">
    <property type="match status" value="1"/>
</dbReference>
<sequence>MLIAFLEDDLDQAANVTAWFEEFGFEYEHFTHAQALLKRLKDRNFDAALLDWELPDMPGTEALRQIREKYHHDLPVLFCSMRDSEEDVVTALELGADDYMRKPLLKIELKARLSALLRRIQGPKEGDGRIIEQGPYRFDLQNRQAFCDGRQVDMTDKDFELATCLFDNIGRIMSRSFLLDAVWGVSSDLNTRTVDVHISRVRKALAITPASGFRIKTIYQHGYRLERIDHG</sequence>
<keyword evidence="3 5" id="KW-0238">DNA-binding</keyword>
<feature type="modified residue" description="4-aspartylphosphate" evidence="4">
    <location>
        <position position="51"/>
    </location>
</feature>
<evidence type="ECO:0000256" key="4">
    <source>
        <dbReference type="PROSITE-ProRule" id="PRU00169"/>
    </source>
</evidence>
<dbReference type="PANTHER" id="PTHR48111">
    <property type="entry name" value="REGULATOR OF RPOS"/>
    <property type="match status" value="1"/>
</dbReference>
<dbReference type="PANTHER" id="PTHR48111:SF40">
    <property type="entry name" value="PHOSPHATE REGULON TRANSCRIPTIONAL REGULATORY PROTEIN PHOB"/>
    <property type="match status" value="1"/>
</dbReference>
<dbReference type="Gene3D" id="1.10.10.10">
    <property type="entry name" value="Winged helix-like DNA-binding domain superfamily/Winged helix DNA-binding domain"/>
    <property type="match status" value="1"/>
</dbReference>
<feature type="domain" description="OmpR/PhoB-type" evidence="7">
    <location>
        <begin position="128"/>
        <end position="227"/>
    </location>
</feature>
<feature type="DNA-binding region" description="OmpR/PhoB-type" evidence="5">
    <location>
        <begin position="128"/>
        <end position="227"/>
    </location>
</feature>
<evidence type="ECO:0000259" key="6">
    <source>
        <dbReference type="PROSITE" id="PS50110"/>
    </source>
</evidence>
<dbReference type="EMBL" id="JBHRYB010000013">
    <property type="protein sequence ID" value="MFC3680963.1"/>
    <property type="molecule type" value="Genomic_DNA"/>
</dbReference>
<proteinExistence type="predicted"/>
<feature type="domain" description="Response regulatory" evidence="6">
    <location>
        <begin position="2"/>
        <end position="117"/>
    </location>
</feature>
<reference evidence="9" key="1">
    <citation type="journal article" date="2019" name="Int. J. Syst. Evol. Microbiol.">
        <title>The Global Catalogue of Microorganisms (GCM) 10K type strain sequencing project: providing services to taxonomists for standard genome sequencing and annotation.</title>
        <authorList>
            <consortium name="The Broad Institute Genomics Platform"/>
            <consortium name="The Broad Institute Genome Sequencing Center for Infectious Disease"/>
            <person name="Wu L."/>
            <person name="Ma J."/>
        </authorList>
    </citation>
    <scope>NUCLEOTIDE SEQUENCE [LARGE SCALE GENOMIC DNA]</scope>
    <source>
        <strain evidence="9">KCTC 42424</strain>
    </source>
</reference>
<dbReference type="CDD" id="cd00383">
    <property type="entry name" value="trans_reg_C"/>
    <property type="match status" value="1"/>
</dbReference>
<evidence type="ECO:0000256" key="3">
    <source>
        <dbReference type="ARBA" id="ARBA00023125"/>
    </source>
</evidence>
<accession>A0ABV7VVE6</accession>
<dbReference type="InterPro" id="IPR036388">
    <property type="entry name" value="WH-like_DNA-bd_sf"/>
</dbReference>
<dbReference type="InterPro" id="IPR039420">
    <property type="entry name" value="WalR-like"/>
</dbReference>
<organism evidence="8 9">
    <name type="scientific">Bacterioplanoides pacificum</name>
    <dbReference type="NCBI Taxonomy" id="1171596"/>
    <lineage>
        <taxon>Bacteria</taxon>
        <taxon>Pseudomonadati</taxon>
        <taxon>Pseudomonadota</taxon>
        <taxon>Gammaproteobacteria</taxon>
        <taxon>Oceanospirillales</taxon>
        <taxon>Oceanospirillaceae</taxon>
        <taxon>Bacterioplanoides</taxon>
    </lineage>
</organism>
<dbReference type="SUPFAM" id="SSF52172">
    <property type="entry name" value="CheY-like"/>
    <property type="match status" value="1"/>
</dbReference>
<dbReference type="CDD" id="cd17574">
    <property type="entry name" value="REC_OmpR"/>
    <property type="match status" value="1"/>
</dbReference>
<evidence type="ECO:0000256" key="1">
    <source>
        <dbReference type="ARBA" id="ARBA00022553"/>
    </source>
</evidence>
<dbReference type="Pfam" id="PF00486">
    <property type="entry name" value="Trans_reg_C"/>
    <property type="match status" value="1"/>
</dbReference>
<keyword evidence="1 4" id="KW-0597">Phosphoprotein</keyword>
<dbReference type="RefSeq" id="WP_376867074.1">
    <property type="nucleotide sequence ID" value="NZ_JBHRYB010000013.1"/>
</dbReference>
<name>A0ABV7VVE6_9GAMM</name>
<dbReference type="Proteomes" id="UP001595722">
    <property type="component" value="Unassembled WGS sequence"/>
</dbReference>
<dbReference type="InterPro" id="IPR001867">
    <property type="entry name" value="OmpR/PhoB-type_DNA-bd"/>
</dbReference>
<keyword evidence="2" id="KW-0902">Two-component regulatory system</keyword>
<protein>
    <submittedName>
        <fullName evidence="8">Response regulator transcription factor</fullName>
    </submittedName>
</protein>
<dbReference type="PROSITE" id="PS50110">
    <property type="entry name" value="RESPONSE_REGULATORY"/>
    <property type="match status" value="1"/>
</dbReference>
<dbReference type="InterPro" id="IPR001789">
    <property type="entry name" value="Sig_transdc_resp-reg_receiver"/>
</dbReference>
<keyword evidence="9" id="KW-1185">Reference proteome</keyword>
<dbReference type="PROSITE" id="PS51755">
    <property type="entry name" value="OMPR_PHOB"/>
    <property type="match status" value="1"/>
</dbReference>
<dbReference type="Pfam" id="PF00072">
    <property type="entry name" value="Response_reg"/>
    <property type="match status" value="1"/>
</dbReference>